<dbReference type="InterPro" id="IPR013901">
    <property type="entry name" value="Anthrone_oxy"/>
</dbReference>
<keyword evidence="3" id="KW-1185">Reference proteome</keyword>
<protein>
    <submittedName>
        <fullName evidence="2">Putative membrane protein</fullName>
    </submittedName>
</protein>
<keyword evidence="1" id="KW-1133">Transmembrane helix</keyword>
<dbReference type="EMBL" id="SGWY01000001">
    <property type="protein sequence ID" value="RZS68676.1"/>
    <property type="molecule type" value="Genomic_DNA"/>
</dbReference>
<proteinExistence type="predicted"/>
<dbReference type="Proteomes" id="UP000293289">
    <property type="component" value="Unassembled WGS sequence"/>
</dbReference>
<reference evidence="2 3" key="1">
    <citation type="submission" date="2019-02" db="EMBL/GenBank/DDBJ databases">
        <title>Genomic Encyclopedia of Type Strains, Phase IV (KMG-IV): sequencing the most valuable type-strain genomes for metagenomic binning, comparative biology and taxonomic classification.</title>
        <authorList>
            <person name="Goeker M."/>
        </authorList>
    </citation>
    <scope>NUCLEOTIDE SEQUENCE [LARGE SCALE GENOMIC DNA]</scope>
    <source>
        <strain evidence="2 3">DSM 43045</strain>
    </source>
</reference>
<dbReference type="OrthoDB" id="4827927at2"/>
<evidence type="ECO:0000313" key="2">
    <source>
        <dbReference type="EMBL" id="RZS68676.1"/>
    </source>
</evidence>
<evidence type="ECO:0000313" key="3">
    <source>
        <dbReference type="Proteomes" id="UP000293289"/>
    </source>
</evidence>
<organism evidence="2 3">
    <name type="scientific">Agromyces ramosus</name>
    <dbReference type="NCBI Taxonomy" id="33879"/>
    <lineage>
        <taxon>Bacteria</taxon>
        <taxon>Bacillati</taxon>
        <taxon>Actinomycetota</taxon>
        <taxon>Actinomycetes</taxon>
        <taxon>Micrococcales</taxon>
        <taxon>Microbacteriaceae</taxon>
        <taxon>Agromyces</taxon>
    </lineage>
</organism>
<feature type="transmembrane region" description="Helical" evidence="1">
    <location>
        <begin position="58"/>
        <end position="78"/>
    </location>
</feature>
<feature type="transmembrane region" description="Helical" evidence="1">
    <location>
        <begin position="85"/>
        <end position="106"/>
    </location>
</feature>
<accession>A0A4Q7MK79</accession>
<dbReference type="Pfam" id="PF08592">
    <property type="entry name" value="Anthrone_oxy"/>
    <property type="match status" value="1"/>
</dbReference>
<keyword evidence="1" id="KW-0812">Transmembrane</keyword>
<dbReference type="AlphaFoldDB" id="A0A4Q7MK79"/>
<comment type="caution">
    <text evidence="2">The sequence shown here is derived from an EMBL/GenBank/DDBJ whole genome shotgun (WGS) entry which is preliminary data.</text>
</comment>
<feature type="transmembrane region" description="Helical" evidence="1">
    <location>
        <begin position="142"/>
        <end position="161"/>
    </location>
</feature>
<name>A0A4Q7MK79_9MICO</name>
<dbReference type="RefSeq" id="WP_130351957.1">
    <property type="nucleotide sequence ID" value="NZ_SGWY01000001.1"/>
</dbReference>
<sequence>MTVFIDVLLIVAILGTGIVAGVFSAFSGFVTQGLDRLPPADAARAMRELNVTAVRPPLMLALFGTGLLAVALIVFALVGALGGGTWWAVAASVLYLVGAIGVTGGANVPRNNRLAAAPAADASALASAWTEFRPGWQAWNHVRTFTSAAACVGFVLALLAAH</sequence>
<keyword evidence="1" id="KW-0472">Membrane</keyword>
<evidence type="ECO:0000256" key="1">
    <source>
        <dbReference type="SAM" id="Phobius"/>
    </source>
</evidence>
<gene>
    <name evidence="2" type="ORF">EV187_1110</name>
</gene>
<feature type="transmembrane region" description="Helical" evidence="1">
    <location>
        <begin position="7"/>
        <end position="30"/>
    </location>
</feature>